<name>A0ABW7ART8_9ACTN</name>
<sequence length="154" mass="16832">MLTDLGLPEDLTELLAERLDRAYRVVRAGLAANTAVTIDDDGKIHVASVKAIEEPPSLIDLRKRVEAMMPQVDISEAIVEVLGWCPKFMEAFTSIAGTGPPPDGRVRGPATRRSERRFRAAGSPARPGRPQPDLGRCLPEGRWALGGQHRGPYR</sequence>
<organism evidence="2 3">
    <name type="scientific">Nonomuraea marmarensis</name>
    <dbReference type="NCBI Taxonomy" id="3351344"/>
    <lineage>
        <taxon>Bacteria</taxon>
        <taxon>Bacillati</taxon>
        <taxon>Actinomycetota</taxon>
        <taxon>Actinomycetes</taxon>
        <taxon>Streptosporangiales</taxon>
        <taxon>Streptosporangiaceae</taxon>
        <taxon>Nonomuraea</taxon>
    </lineage>
</organism>
<comment type="caution">
    <text evidence="2">The sequence shown here is derived from an EMBL/GenBank/DDBJ whole genome shotgun (WGS) entry which is preliminary data.</text>
</comment>
<dbReference type="RefSeq" id="WP_393174859.1">
    <property type="nucleotide sequence ID" value="NZ_JBICRM010000039.1"/>
</dbReference>
<feature type="region of interest" description="Disordered" evidence="1">
    <location>
        <begin position="95"/>
        <end position="154"/>
    </location>
</feature>
<reference evidence="2 3" key="1">
    <citation type="submission" date="2024-10" db="EMBL/GenBank/DDBJ databases">
        <authorList>
            <person name="Topkara A.R."/>
            <person name="Saygin H."/>
        </authorList>
    </citation>
    <scope>NUCLEOTIDE SEQUENCE [LARGE SCALE GENOMIC DNA]</scope>
    <source>
        <strain evidence="2 3">M3C6</strain>
    </source>
</reference>
<proteinExistence type="predicted"/>
<protein>
    <submittedName>
        <fullName evidence="2">Uncharacterized protein</fullName>
    </submittedName>
</protein>
<dbReference type="EMBL" id="JBICRM010000039">
    <property type="protein sequence ID" value="MFG1709769.1"/>
    <property type="molecule type" value="Genomic_DNA"/>
</dbReference>
<dbReference type="Proteomes" id="UP001603978">
    <property type="component" value="Unassembled WGS sequence"/>
</dbReference>
<gene>
    <name evidence="2" type="ORF">ACFLIM_41995</name>
</gene>
<evidence type="ECO:0000256" key="1">
    <source>
        <dbReference type="SAM" id="MobiDB-lite"/>
    </source>
</evidence>
<evidence type="ECO:0000313" key="2">
    <source>
        <dbReference type="EMBL" id="MFG1709769.1"/>
    </source>
</evidence>
<evidence type="ECO:0000313" key="3">
    <source>
        <dbReference type="Proteomes" id="UP001603978"/>
    </source>
</evidence>
<accession>A0ABW7ART8</accession>
<keyword evidence="3" id="KW-1185">Reference proteome</keyword>